<dbReference type="GeneID" id="77136320"/>
<dbReference type="Proteomes" id="UP000000819">
    <property type="component" value="Chromosome II"/>
</dbReference>
<name>I7L8G7_ENCCU</name>
<reference evidence="3 4" key="2">
    <citation type="journal article" date="2009" name="BMC Genomics">
        <title>Identification of transcriptional signals in Encephalitozoon cuniculi widespread among Microsporidia phylum: support for accurate structural genome annotation.</title>
        <authorList>
            <person name="Peyretaillade E."/>
            <person name="Goncalves O."/>
            <person name="Terrat S."/>
            <person name="Dugat-Bony E."/>
            <person name="Wincker P."/>
            <person name="Cornman R.S."/>
            <person name="Evans J.D."/>
            <person name="Delbac F."/>
            <person name="Peyret P."/>
        </authorList>
    </citation>
    <scope>NUCLEOTIDE SEQUENCE [LARGE SCALE GENOMIC DNA]</scope>
    <source>
        <strain evidence="3 4">GB-M1</strain>
    </source>
</reference>
<organism evidence="3 4">
    <name type="scientific">Encephalitozoon cuniculi (strain GB-M1)</name>
    <name type="common">Microsporidian parasite</name>
    <dbReference type="NCBI Taxonomy" id="284813"/>
    <lineage>
        <taxon>Eukaryota</taxon>
        <taxon>Fungi</taxon>
        <taxon>Fungi incertae sedis</taxon>
        <taxon>Microsporidia</taxon>
        <taxon>Unikaryonidae</taxon>
        <taxon>Encephalitozoon</taxon>
    </lineage>
</organism>
<dbReference type="EMBL" id="AL590442">
    <property type="protein sequence ID" value="CCI73912.1"/>
    <property type="molecule type" value="Genomic_DNA"/>
</dbReference>
<protein>
    <submittedName>
        <fullName evidence="3">ECU02_0785 protein</fullName>
    </submittedName>
</protein>
<dbReference type="InParanoid" id="I7L8G7"/>
<feature type="signal peptide" evidence="2">
    <location>
        <begin position="1"/>
        <end position="22"/>
    </location>
</feature>
<accession>I7L8G7</accession>
<reference evidence="3 4" key="1">
    <citation type="journal article" date="2001" name="Nature">
        <title>Genome sequence and gene compaction of the eukaryote parasite Encephalitozoon cuniculi.</title>
        <authorList>
            <person name="Katinka M.D."/>
            <person name="Duprat S."/>
            <person name="Cornillot E."/>
            <person name="Metenier G."/>
            <person name="Thomarat F."/>
            <person name="Prensier G."/>
            <person name="Barbe V."/>
            <person name="Peyretaillade E."/>
            <person name="Brottier P."/>
            <person name="Wincker P."/>
            <person name="Delbac F."/>
            <person name="El Alaoui H."/>
            <person name="Peyret P."/>
            <person name="Saurin W."/>
            <person name="Gouy M."/>
            <person name="Weissenbach J."/>
            <person name="Vivares C.P."/>
        </authorList>
    </citation>
    <scope>NUCLEOTIDE SEQUENCE [LARGE SCALE GENOMIC DNA]</scope>
    <source>
        <strain evidence="3 4">GB-M1</strain>
    </source>
</reference>
<evidence type="ECO:0000256" key="2">
    <source>
        <dbReference type="SAM" id="SignalP"/>
    </source>
</evidence>
<dbReference type="RefSeq" id="NP_001402469.1">
    <property type="nucleotide sequence ID" value="NM_001415533.1"/>
</dbReference>
<evidence type="ECO:0000313" key="4">
    <source>
        <dbReference type="Proteomes" id="UP000000819"/>
    </source>
</evidence>
<evidence type="ECO:0000313" key="3">
    <source>
        <dbReference type="EMBL" id="CCI73912.1"/>
    </source>
</evidence>
<dbReference type="HOGENOM" id="CLU_1992610_0_0_1"/>
<dbReference type="VEuPathDB" id="MicrosporidiaDB:ECU02_0785"/>
<proteinExistence type="predicted"/>
<gene>
    <name evidence="3" type="ordered locus">ECU02_0785</name>
</gene>
<evidence type="ECO:0000256" key="1">
    <source>
        <dbReference type="SAM" id="MobiDB-lite"/>
    </source>
</evidence>
<keyword evidence="2" id="KW-0732">Signal</keyword>
<sequence>MRSINTLIRVMLLSEALIYASTEGSKEENSPSITSQQQDTSGGEEENEERRGSGGGEEAPVTAQPQGASGGEEEADGGRVVVEYCSTRTQNESGETVETRCGCAGDCDNCCPEGMISCLHSLGLL</sequence>
<dbReference type="KEGG" id="ecu:ECU02_0785"/>
<feature type="compositionally biased region" description="Polar residues" evidence="1">
    <location>
        <begin position="30"/>
        <end position="40"/>
    </location>
</feature>
<keyword evidence="4" id="KW-1185">Reference proteome</keyword>
<feature type="chain" id="PRO_5003711599" evidence="2">
    <location>
        <begin position="23"/>
        <end position="125"/>
    </location>
</feature>
<dbReference type="AlphaFoldDB" id="I7L8G7"/>
<feature type="region of interest" description="Disordered" evidence="1">
    <location>
        <begin position="22"/>
        <end position="77"/>
    </location>
</feature>